<reference evidence="1" key="1">
    <citation type="submission" date="2025-08" db="UniProtKB">
        <authorList>
            <consortium name="Ensembl"/>
        </authorList>
    </citation>
    <scope>IDENTIFICATION</scope>
</reference>
<name>A0A674F2Z6_SALTR</name>
<keyword evidence="2" id="KW-1185">Reference proteome</keyword>
<dbReference type="AlphaFoldDB" id="A0A674F2Z6"/>
<sequence length="92" mass="10334">NSAGYLCSRLQHCPLWPRVLVLDLVAPTPKGTKWGVLAGSSVNVGSITWNLLHQASLLGKAIQDANLHNWSQMEVYLWMYFKAYLQTQCLFA</sequence>
<dbReference type="InParanoid" id="A0A674F2Z6"/>
<protein>
    <submittedName>
        <fullName evidence="1">Uncharacterized protein</fullName>
    </submittedName>
</protein>
<dbReference type="Proteomes" id="UP000472277">
    <property type="component" value="Chromosome 40"/>
</dbReference>
<proteinExistence type="predicted"/>
<dbReference type="Gene3D" id="3.50.50.60">
    <property type="entry name" value="FAD/NAD(P)-binding domain"/>
    <property type="match status" value="1"/>
</dbReference>
<dbReference type="InterPro" id="IPR036188">
    <property type="entry name" value="FAD/NAD-bd_sf"/>
</dbReference>
<reference evidence="1" key="2">
    <citation type="submission" date="2025-09" db="UniProtKB">
        <authorList>
            <consortium name="Ensembl"/>
        </authorList>
    </citation>
    <scope>IDENTIFICATION</scope>
</reference>
<organism evidence="1 2">
    <name type="scientific">Salmo trutta</name>
    <name type="common">Brown trout</name>
    <dbReference type="NCBI Taxonomy" id="8032"/>
    <lineage>
        <taxon>Eukaryota</taxon>
        <taxon>Metazoa</taxon>
        <taxon>Chordata</taxon>
        <taxon>Craniata</taxon>
        <taxon>Vertebrata</taxon>
        <taxon>Euteleostomi</taxon>
        <taxon>Actinopterygii</taxon>
        <taxon>Neopterygii</taxon>
        <taxon>Teleostei</taxon>
        <taxon>Protacanthopterygii</taxon>
        <taxon>Salmoniformes</taxon>
        <taxon>Salmonidae</taxon>
        <taxon>Salmoninae</taxon>
        <taxon>Salmo</taxon>
    </lineage>
</organism>
<evidence type="ECO:0000313" key="1">
    <source>
        <dbReference type="Ensembl" id="ENSSTUP00000114648.1"/>
    </source>
</evidence>
<evidence type="ECO:0000313" key="2">
    <source>
        <dbReference type="Proteomes" id="UP000472277"/>
    </source>
</evidence>
<dbReference type="Ensembl" id="ENSSTUT00000122680.1">
    <property type="protein sequence ID" value="ENSSTUP00000114648.1"/>
    <property type="gene ID" value="ENSSTUG00000050535.1"/>
</dbReference>
<accession>A0A674F2Z6</accession>